<organism evidence="3 4">
    <name type="scientific">Hypsizygus marmoreus</name>
    <name type="common">White beech mushroom</name>
    <name type="synonym">Agaricus marmoreus</name>
    <dbReference type="NCBI Taxonomy" id="39966"/>
    <lineage>
        <taxon>Eukaryota</taxon>
        <taxon>Fungi</taxon>
        <taxon>Dikarya</taxon>
        <taxon>Basidiomycota</taxon>
        <taxon>Agaricomycotina</taxon>
        <taxon>Agaricomycetes</taxon>
        <taxon>Agaricomycetidae</taxon>
        <taxon>Agaricales</taxon>
        <taxon>Tricholomatineae</taxon>
        <taxon>Lyophyllaceae</taxon>
        <taxon>Hypsizygus</taxon>
    </lineage>
</organism>
<feature type="transmembrane region" description="Helical" evidence="1">
    <location>
        <begin position="47"/>
        <end position="73"/>
    </location>
</feature>
<reference evidence="3" key="1">
    <citation type="submission" date="2018-04" db="EMBL/GenBank/DDBJ databases">
        <title>Whole genome sequencing of Hypsizygus marmoreus.</title>
        <authorList>
            <person name="Choi I.-G."/>
            <person name="Min B."/>
            <person name="Kim J.-G."/>
            <person name="Kim S."/>
            <person name="Oh Y.-L."/>
            <person name="Kong W.-S."/>
            <person name="Park H."/>
            <person name="Jeong J."/>
            <person name="Song E.-S."/>
        </authorList>
    </citation>
    <scope>NUCLEOTIDE SEQUENCE [LARGE SCALE GENOMIC DNA]</scope>
    <source>
        <strain evidence="3">51987-8</strain>
    </source>
</reference>
<accession>A0A369JHS9</accession>
<dbReference type="OrthoDB" id="3193253at2759"/>
<dbReference type="Pfam" id="PF20151">
    <property type="entry name" value="DUF6533"/>
    <property type="match status" value="1"/>
</dbReference>
<dbReference type="EMBL" id="LUEZ02000102">
    <property type="protein sequence ID" value="RDB18386.1"/>
    <property type="molecule type" value="Genomic_DNA"/>
</dbReference>
<dbReference type="AlphaFoldDB" id="A0A369JHS9"/>
<comment type="caution">
    <text evidence="3">The sequence shown here is derived from an EMBL/GenBank/DDBJ whole genome shotgun (WGS) entry which is preliminary data.</text>
</comment>
<feature type="transmembrane region" description="Helical" evidence="1">
    <location>
        <begin position="93"/>
        <end position="113"/>
    </location>
</feature>
<evidence type="ECO:0000313" key="3">
    <source>
        <dbReference type="EMBL" id="RDB18386.1"/>
    </source>
</evidence>
<name>A0A369JHS9_HYPMA</name>
<keyword evidence="1" id="KW-1133">Transmembrane helix</keyword>
<gene>
    <name evidence="3" type="ORF">Hypma_000338</name>
</gene>
<feature type="domain" description="DUF6533" evidence="2">
    <location>
        <begin position="19"/>
        <end position="62"/>
    </location>
</feature>
<dbReference type="InParanoid" id="A0A369JHS9"/>
<feature type="transmembrane region" description="Helical" evidence="1">
    <location>
        <begin position="219"/>
        <end position="239"/>
    </location>
</feature>
<evidence type="ECO:0000313" key="4">
    <source>
        <dbReference type="Proteomes" id="UP000076154"/>
    </source>
</evidence>
<sequence length="311" mass="35704">MTTEIAQLASDIRAFKIYYTATWTLLAYDYCLTFLDEIEFAWNSEQTLASILFLLNRYLSLIFSTVVLISYYLPSWTYAVCAFLCNRFAVTEFVYTVLIFTIAEIFLALRVHVLTRRNRYISAFLALHILVQLGLAFYNLSLGGGAAQFPPFPNLLDPNAFQVCILFPEDRALTLSVTYLSLGLSFDAFVLAATLITTISAARGHQAKRWIWVVQRDGVLYFLAIFSSTLIWLLFNQYGRSVLKLINAVPNLIFISVMINRLYLSLKKAGREDTRHTLVFFGRPERLHNTEVELQVMVSQQITSTMLWYPR</sequence>
<dbReference type="InterPro" id="IPR045340">
    <property type="entry name" value="DUF6533"/>
</dbReference>
<feature type="transmembrane region" description="Helical" evidence="1">
    <location>
        <begin position="120"/>
        <end position="140"/>
    </location>
</feature>
<protein>
    <recommendedName>
        <fullName evidence="2">DUF6533 domain-containing protein</fullName>
    </recommendedName>
</protein>
<dbReference type="STRING" id="39966.A0A369JHS9"/>
<feature type="transmembrane region" description="Helical" evidence="1">
    <location>
        <begin position="245"/>
        <end position="264"/>
    </location>
</feature>
<dbReference type="Proteomes" id="UP000076154">
    <property type="component" value="Unassembled WGS sequence"/>
</dbReference>
<proteinExistence type="predicted"/>
<evidence type="ECO:0000259" key="2">
    <source>
        <dbReference type="Pfam" id="PF20151"/>
    </source>
</evidence>
<evidence type="ECO:0000256" key="1">
    <source>
        <dbReference type="SAM" id="Phobius"/>
    </source>
</evidence>
<keyword evidence="4" id="KW-1185">Reference proteome</keyword>
<keyword evidence="1" id="KW-0472">Membrane</keyword>
<keyword evidence="1" id="KW-0812">Transmembrane</keyword>
<feature type="transmembrane region" description="Helical" evidence="1">
    <location>
        <begin position="177"/>
        <end position="199"/>
    </location>
</feature>